<proteinExistence type="predicted"/>
<accession>A0AAD6S8L9</accession>
<protein>
    <submittedName>
        <fullName evidence="2">Uncharacterized protein</fullName>
    </submittedName>
</protein>
<feature type="region of interest" description="Disordered" evidence="1">
    <location>
        <begin position="47"/>
        <end position="73"/>
    </location>
</feature>
<evidence type="ECO:0000313" key="3">
    <source>
        <dbReference type="Proteomes" id="UP001218188"/>
    </source>
</evidence>
<dbReference type="EMBL" id="JARJCM010000193">
    <property type="protein sequence ID" value="KAJ7023158.1"/>
    <property type="molecule type" value="Genomic_DNA"/>
</dbReference>
<reference evidence="2" key="1">
    <citation type="submission" date="2023-03" db="EMBL/GenBank/DDBJ databases">
        <title>Massive genome expansion in bonnet fungi (Mycena s.s.) driven by repeated elements and novel gene families across ecological guilds.</title>
        <authorList>
            <consortium name="Lawrence Berkeley National Laboratory"/>
            <person name="Harder C.B."/>
            <person name="Miyauchi S."/>
            <person name="Viragh M."/>
            <person name="Kuo A."/>
            <person name="Thoen E."/>
            <person name="Andreopoulos B."/>
            <person name="Lu D."/>
            <person name="Skrede I."/>
            <person name="Drula E."/>
            <person name="Henrissat B."/>
            <person name="Morin E."/>
            <person name="Kohler A."/>
            <person name="Barry K."/>
            <person name="LaButti K."/>
            <person name="Morin E."/>
            <person name="Salamov A."/>
            <person name="Lipzen A."/>
            <person name="Mereny Z."/>
            <person name="Hegedus B."/>
            <person name="Baldrian P."/>
            <person name="Stursova M."/>
            <person name="Weitz H."/>
            <person name="Taylor A."/>
            <person name="Grigoriev I.V."/>
            <person name="Nagy L.G."/>
            <person name="Martin F."/>
            <person name="Kauserud H."/>
        </authorList>
    </citation>
    <scope>NUCLEOTIDE SEQUENCE</scope>
    <source>
        <strain evidence="2">CBHHK200</strain>
    </source>
</reference>
<dbReference type="Proteomes" id="UP001218188">
    <property type="component" value="Unassembled WGS sequence"/>
</dbReference>
<keyword evidence="3" id="KW-1185">Reference proteome</keyword>
<comment type="caution">
    <text evidence="2">The sequence shown here is derived from an EMBL/GenBank/DDBJ whole genome shotgun (WGS) entry which is preliminary data.</text>
</comment>
<dbReference type="AlphaFoldDB" id="A0AAD6S8L9"/>
<evidence type="ECO:0000256" key="1">
    <source>
        <dbReference type="SAM" id="MobiDB-lite"/>
    </source>
</evidence>
<feature type="compositionally biased region" description="Polar residues" evidence="1">
    <location>
        <begin position="50"/>
        <end position="59"/>
    </location>
</feature>
<name>A0AAD6S8L9_9AGAR</name>
<organism evidence="2 3">
    <name type="scientific">Mycena alexandri</name>
    <dbReference type="NCBI Taxonomy" id="1745969"/>
    <lineage>
        <taxon>Eukaryota</taxon>
        <taxon>Fungi</taxon>
        <taxon>Dikarya</taxon>
        <taxon>Basidiomycota</taxon>
        <taxon>Agaricomycotina</taxon>
        <taxon>Agaricomycetes</taxon>
        <taxon>Agaricomycetidae</taxon>
        <taxon>Agaricales</taxon>
        <taxon>Marasmiineae</taxon>
        <taxon>Mycenaceae</taxon>
        <taxon>Mycena</taxon>
    </lineage>
</organism>
<gene>
    <name evidence="2" type="ORF">C8F04DRAFT_190927</name>
</gene>
<evidence type="ECO:0000313" key="2">
    <source>
        <dbReference type="EMBL" id="KAJ7023158.1"/>
    </source>
</evidence>
<sequence>MCPYTPLLLVYYSLAISPASPLLGFSRNALLVGYESFTPSQHLARRMSSRIPQIPQSPVSLDPYGPDTSEAQA</sequence>